<evidence type="ECO:0000313" key="2">
    <source>
        <dbReference type="Proteomes" id="UP000013782"/>
    </source>
</evidence>
<dbReference type="HOGENOM" id="CLU_168871_0_0_9"/>
<gene>
    <name evidence="1" type="ORF">UAU_01764</name>
</gene>
<dbReference type="OrthoDB" id="2637769at2"/>
<sequence length="112" mass="12694">MRLREQDLQTCYLRKRINTTDEEGNSITTYSEESIELRMNIQSAGGKVAAEIYGERLPYMKACKYQGDQLIEGENEGDGICVNVSKDADPDYKILAIQSFSQHLNITLERLG</sequence>
<dbReference type="AlphaFoldDB" id="R2QEC4"/>
<evidence type="ECO:0000313" key="1">
    <source>
        <dbReference type="EMBL" id="EOH94842.1"/>
    </source>
</evidence>
<dbReference type="eggNOG" id="ENOG5033G0Q">
    <property type="taxonomic scope" value="Bacteria"/>
</dbReference>
<name>R2QEC4_9ENTE</name>
<protein>
    <submittedName>
        <fullName evidence="1">Uncharacterized protein</fullName>
    </submittedName>
</protein>
<dbReference type="EMBL" id="AJAQ01000014">
    <property type="protein sequence ID" value="EOH94842.1"/>
    <property type="molecule type" value="Genomic_DNA"/>
</dbReference>
<comment type="caution">
    <text evidence="1">The sequence shown here is derived from an EMBL/GenBank/DDBJ whole genome shotgun (WGS) entry which is preliminary data.</text>
</comment>
<dbReference type="Proteomes" id="UP000013782">
    <property type="component" value="Unassembled WGS sequence"/>
</dbReference>
<reference evidence="1 2" key="1">
    <citation type="submission" date="2013-02" db="EMBL/GenBank/DDBJ databases">
        <title>The Genome Sequence of Enterococcus pallens BAA-351.</title>
        <authorList>
            <consortium name="The Broad Institute Genome Sequencing Platform"/>
            <consortium name="The Broad Institute Genome Sequencing Center for Infectious Disease"/>
            <person name="Earl A.M."/>
            <person name="Gilmore M.S."/>
            <person name="Lebreton F."/>
            <person name="Walker B."/>
            <person name="Young S.K."/>
            <person name="Zeng Q."/>
            <person name="Gargeya S."/>
            <person name="Fitzgerald M."/>
            <person name="Haas B."/>
            <person name="Abouelleil A."/>
            <person name="Alvarado L."/>
            <person name="Arachchi H.M."/>
            <person name="Berlin A.M."/>
            <person name="Chapman S.B."/>
            <person name="Dewar J."/>
            <person name="Goldberg J."/>
            <person name="Griggs A."/>
            <person name="Gujja S."/>
            <person name="Hansen M."/>
            <person name="Howarth C."/>
            <person name="Imamovic A."/>
            <person name="Larimer J."/>
            <person name="McCowan C."/>
            <person name="Murphy C."/>
            <person name="Neiman D."/>
            <person name="Pearson M."/>
            <person name="Priest M."/>
            <person name="Roberts A."/>
            <person name="Saif S."/>
            <person name="Shea T."/>
            <person name="Sisk P."/>
            <person name="Sykes S."/>
            <person name="Wortman J."/>
            <person name="Nusbaum C."/>
            <person name="Birren B."/>
        </authorList>
    </citation>
    <scope>NUCLEOTIDE SEQUENCE [LARGE SCALE GENOMIC DNA]</scope>
    <source>
        <strain evidence="1 2">ATCC BAA-351</strain>
    </source>
</reference>
<dbReference type="RefSeq" id="WP_010756761.1">
    <property type="nucleotide sequence ID" value="NZ_ASWD01000006.1"/>
</dbReference>
<proteinExistence type="predicted"/>
<organism evidence="1 2">
    <name type="scientific">Enterococcus pallens ATCC BAA-351</name>
    <dbReference type="NCBI Taxonomy" id="1158607"/>
    <lineage>
        <taxon>Bacteria</taxon>
        <taxon>Bacillati</taxon>
        <taxon>Bacillota</taxon>
        <taxon>Bacilli</taxon>
        <taxon>Lactobacillales</taxon>
        <taxon>Enterococcaceae</taxon>
        <taxon>Enterococcus</taxon>
    </lineage>
</organism>
<keyword evidence="2" id="KW-1185">Reference proteome</keyword>
<accession>R2QEC4</accession>